<feature type="compositionally biased region" description="Polar residues" evidence="1">
    <location>
        <begin position="72"/>
        <end position="84"/>
    </location>
</feature>
<dbReference type="Proteomes" id="UP000184268">
    <property type="component" value="Unassembled WGS sequence"/>
</dbReference>
<reference evidence="3" key="1">
    <citation type="submission" date="2016-11" db="EMBL/GenBank/DDBJ databases">
        <authorList>
            <person name="Varghese N."/>
            <person name="Submissions S."/>
        </authorList>
    </citation>
    <scope>NUCLEOTIDE SEQUENCE [LARGE SCALE GENOMIC DNA]</scope>
    <source>
        <strain evidence="3">DSM 16917</strain>
    </source>
</reference>
<feature type="region of interest" description="Disordered" evidence="1">
    <location>
        <begin position="63"/>
        <end position="84"/>
    </location>
</feature>
<proteinExistence type="predicted"/>
<sequence>MPKSLPILLGLWLSLSLLAGLYARYNGQSGIRFFCISMMSTPIVGWMLTMAICHTEYSSEDIEDEPAFPLPTTGNQNANTHPNP</sequence>
<dbReference type="AlphaFoldDB" id="A0A1M5N4X4"/>
<evidence type="ECO:0000313" key="2">
    <source>
        <dbReference type="EMBL" id="SHG84561.1"/>
    </source>
</evidence>
<dbReference type="EMBL" id="FQXG01000001">
    <property type="protein sequence ID" value="SHG84561.1"/>
    <property type="molecule type" value="Genomic_DNA"/>
</dbReference>
<evidence type="ECO:0000256" key="1">
    <source>
        <dbReference type="SAM" id="MobiDB-lite"/>
    </source>
</evidence>
<dbReference type="RefSeq" id="WP_067654407.1">
    <property type="nucleotide sequence ID" value="NZ_FQXG01000001.1"/>
</dbReference>
<dbReference type="STRING" id="299255.SAMN02745129_0896"/>
<organism evidence="2 3">
    <name type="scientific">Ferrimonas marina</name>
    <dbReference type="NCBI Taxonomy" id="299255"/>
    <lineage>
        <taxon>Bacteria</taxon>
        <taxon>Pseudomonadati</taxon>
        <taxon>Pseudomonadota</taxon>
        <taxon>Gammaproteobacteria</taxon>
        <taxon>Alteromonadales</taxon>
        <taxon>Ferrimonadaceae</taxon>
        <taxon>Ferrimonas</taxon>
    </lineage>
</organism>
<evidence type="ECO:0000313" key="3">
    <source>
        <dbReference type="Proteomes" id="UP000184268"/>
    </source>
</evidence>
<gene>
    <name evidence="2" type="ORF">SAMN02745129_0896</name>
</gene>
<accession>A0A1M5N4X4</accession>
<name>A0A1M5N4X4_9GAMM</name>
<keyword evidence="3" id="KW-1185">Reference proteome</keyword>
<protein>
    <submittedName>
        <fullName evidence="2">Uncharacterized protein</fullName>
    </submittedName>
</protein>